<dbReference type="EMBL" id="NIRI02000005">
    <property type="protein sequence ID" value="KAG5455049.1"/>
    <property type="molecule type" value="Genomic_DNA"/>
</dbReference>
<organism evidence="2 3">
    <name type="scientific">Clonorchis sinensis</name>
    <name type="common">Chinese liver fluke</name>
    <dbReference type="NCBI Taxonomy" id="79923"/>
    <lineage>
        <taxon>Eukaryota</taxon>
        <taxon>Metazoa</taxon>
        <taxon>Spiralia</taxon>
        <taxon>Lophotrochozoa</taxon>
        <taxon>Platyhelminthes</taxon>
        <taxon>Trematoda</taxon>
        <taxon>Digenea</taxon>
        <taxon>Opisthorchiida</taxon>
        <taxon>Opisthorchiata</taxon>
        <taxon>Opisthorchiidae</taxon>
        <taxon>Clonorchis</taxon>
    </lineage>
</organism>
<feature type="signal peptide" evidence="1">
    <location>
        <begin position="1"/>
        <end position="23"/>
    </location>
</feature>
<evidence type="ECO:0000313" key="2">
    <source>
        <dbReference type="EMBL" id="KAG5455049.1"/>
    </source>
</evidence>
<dbReference type="InterPro" id="IPR045860">
    <property type="entry name" value="Snake_toxin-like_sf"/>
</dbReference>
<accession>A0A8T1N1B6</accession>
<evidence type="ECO:0000256" key="1">
    <source>
        <dbReference type="SAM" id="SignalP"/>
    </source>
</evidence>
<keyword evidence="1" id="KW-0732">Signal</keyword>
<dbReference type="AlphaFoldDB" id="A0A8T1N1B6"/>
<feature type="chain" id="PRO_5035717091" evidence="1">
    <location>
        <begin position="24"/>
        <end position="98"/>
    </location>
</feature>
<evidence type="ECO:0000313" key="3">
    <source>
        <dbReference type="Proteomes" id="UP000286415"/>
    </source>
</evidence>
<sequence>MNRNRFVNLVSFLLVNFLYGGLALQCYECVNCELPIDPQSVEVRGPCTVCGIAQMQENQTVVTTVAGCWANCNAQDTNFDFSRLIVRCCFADLCNIFI</sequence>
<comment type="caution">
    <text evidence="2">The sequence shown here is derived from an EMBL/GenBank/DDBJ whole genome shotgun (WGS) entry which is preliminary data.</text>
</comment>
<dbReference type="SUPFAM" id="SSF57302">
    <property type="entry name" value="Snake toxin-like"/>
    <property type="match status" value="1"/>
</dbReference>
<proteinExistence type="predicted"/>
<keyword evidence="3" id="KW-1185">Reference proteome</keyword>
<protein>
    <submittedName>
        <fullName evidence="2">Uncharacterized protein</fullName>
    </submittedName>
</protein>
<gene>
    <name evidence="2" type="ORF">CSKR_203800</name>
</gene>
<reference evidence="2 3" key="1">
    <citation type="journal article" date="2018" name="Biotechnol. Adv.">
        <title>Improved genomic resources and new bioinformatic workflow for the carcinogenic parasite Clonorchis sinensis: Biotechnological implications.</title>
        <authorList>
            <person name="Wang D."/>
            <person name="Korhonen P.K."/>
            <person name="Gasser R.B."/>
            <person name="Young N.D."/>
        </authorList>
    </citation>
    <scope>NUCLEOTIDE SEQUENCE [LARGE SCALE GENOMIC DNA]</scope>
    <source>
        <strain evidence="2">Cs-k2</strain>
    </source>
</reference>
<reference evidence="2 3" key="2">
    <citation type="journal article" date="2021" name="Genomics">
        <title>High-quality reference genome for Clonorchis sinensis.</title>
        <authorList>
            <person name="Young N.D."/>
            <person name="Stroehlein A.J."/>
            <person name="Kinkar L."/>
            <person name="Wang T."/>
            <person name="Sohn W.M."/>
            <person name="Chang B.C.H."/>
            <person name="Kaur P."/>
            <person name="Weisz D."/>
            <person name="Dudchenko O."/>
            <person name="Aiden E.L."/>
            <person name="Korhonen P.K."/>
            <person name="Gasser R.B."/>
        </authorList>
    </citation>
    <scope>NUCLEOTIDE SEQUENCE [LARGE SCALE GENOMIC DNA]</scope>
    <source>
        <strain evidence="2">Cs-k2</strain>
    </source>
</reference>
<name>A0A8T1N1B6_CLOSI</name>
<dbReference type="Proteomes" id="UP000286415">
    <property type="component" value="Unassembled WGS sequence"/>
</dbReference>